<proteinExistence type="predicted"/>
<feature type="region of interest" description="Disordered" evidence="1">
    <location>
        <begin position="1"/>
        <end position="39"/>
    </location>
</feature>
<gene>
    <name evidence="2" type="ORF">MKZ38_003575</name>
</gene>
<sequence length="290" mass="30206">MGRSHSSGSSSTFSGSSASSASTAWSKASGLSDVSETGTEVRYKSVPRMNGAQKFMAWTLGIKPNGKKHHRVRAEYIEYTGIDVDGRIVKWLENPQLSWASKGYYHHDEDQPRRPRSKASSRGSGHHRPQAPQGRPMPPPQMQPGRPMTGPGGGAGGSFMGGGPMRPGPTPGPPPGPGPMPGHAGPPPPQQHFQPGPPPMPHQGGPWAQAAQDESDYDDEDSWSSGYESDGDSQPYQPQDGNWGPPPPAGGFPGGPPPPPAGGFPGGPPPPPAGPQADNFGDGTAFIKIG</sequence>
<dbReference type="AlphaFoldDB" id="A0AAD5RP19"/>
<feature type="compositionally biased region" description="Gly residues" evidence="1">
    <location>
        <begin position="150"/>
        <end position="165"/>
    </location>
</feature>
<evidence type="ECO:0000313" key="3">
    <source>
        <dbReference type="Proteomes" id="UP001201980"/>
    </source>
</evidence>
<accession>A0AAD5RP19</accession>
<feature type="compositionally biased region" description="Acidic residues" evidence="1">
    <location>
        <begin position="213"/>
        <end position="222"/>
    </location>
</feature>
<evidence type="ECO:0000256" key="1">
    <source>
        <dbReference type="SAM" id="MobiDB-lite"/>
    </source>
</evidence>
<feature type="compositionally biased region" description="Pro residues" evidence="1">
    <location>
        <begin position="166"/>
        <end position="201"/>
    </location>
</feature>
<feature type="compositionally biased region" description="Low complexity" evidence="1">
    <location>
        <begin position="1"/>
        <end position="30"/>
    </location>
</feature>
<dbReference type="EMBL" id="JAKWBI020000212">
    <property type="protein sequence ID" value="KAJ2898942.1"/>
    <property type="molecule type" value="Genomic_DNA"/>
</dbReference>
<reference evidence="2" key="1">
    <citation type="submission" date="2022-07" db="EMBL/GenBank/DDBJ databases">
        <title>Draft genome sequence of Zalerion maritima ATCC 34329, a (micro)plastics degrading marine fungus.</title>
        <authorList>
            <person name="Paco A."/>
            <person name="Goncalves M.F.M."/>
            <person name="Rocha-Santos T.A.P."/>
            <person name="Alves A."/>
        </authorList>
    </citation>
    <scope>NUCLEOTIDE SEQUENCE</scope>
    <source>
        <strain evidence="2">ATCC 34329</strain>
    </source>
</reference>
<feature type="compositionally biased region" description="Basic residues" evidence="1">
    <location>
        <begin position="114"/>
        <end position="129"/>
    </location>
</feature>
<feature type="region of interest" description="Disordered" evidence="1">
    <location>
        <begin position="103"/>
        <end position="290"/>
    </location>
</feature>
<protein>
    <submittedName>
        <fullName evidence="2">Uncharacterized protein</fullName>
    </submittedName>
</protein>
<name>A0AAD5RP19_9PEZI</name>
<feature type="compositionally biased region" description="Pro residues" evidence="1">
    <location>
        <begin position="244"/>
        <end position="274"/>
    </location>
</feature>
<evidence type="ECO:0000313" key="2">
    <source>
        <dbReference type="EMBL" id="KAJ2898942.1"/>
    </source>
</evidence>
<keyword evidence="3" id="KW-1185">Reference proteome</keyword>
<dbReference type="Proteomes" id="UP001201980">
    <property type="component" value="Unassembled WGS sequence"/>
</dbReference>
<organism evidence="2 3">
    <name type="scientific">Zalerion maritima</name>
    <dbReference type="NCBI Taxonomy" id="339359"/>
    <lineage>
        <taxon>Eukaryota</taxon>
        <taxon>Fungi</taxon>
        <taxon>Dikarya</taxon>
        <taxon>Ascomycota</taxon>
        <taxon>Pezizomycotina</taxon>
        <taxon>Sordariomycetes</taxon>
        <taxon>Lulworthiomycetidae</taxon>
        <taxon>Lulworthiales</taxon>
        <taxon>Lulworthiaceae</taxon>
        <taxon>Zalerion</taxon>
    </lineage>
</organism>
<comment type="caution">
    <text evidence="2">The sequence shown here is derived from an EMBL/GenBank/DDBJ whole genome shotgun (WGS) entry which is preliminary data.</text>
</comment>